<dbReference type="GO" id="GO:0043565">
    <property type="term" value="F:sequence-specific DNA binding"/>
    <property type="evidence" value="ECO:0007669"/>
    <property type="project" value="TreeGrafter"/>
</dbReference>
<dbReference type="PANTHER" id="PTHR47055:SF3">
    <property type="entry name" value="PHORBOL-ESTER_DAG-TYPE DOMAIN-CONTAINING PROTEIN"/>
    <property type="match status" value="1"/>
</dbReference>
<feature type="compositionally biased region" description="Low complexity" evidence="1">
    <location>
        <begin position="535"/>
        <end position="549"/>
    </location>
</feature>
<dbReference type="Pfam" id="PF13843">
    <property type="entry name" value="DDE_Tnp_1_7"/>
    <property type="match status" value="1"/>
</dbReference>
<dbReference type="AlphaFoldDB" id="A0A5N4B6B1"/>
<gene>
    <name evidence="3" type="ORF">PPYR_02105</name>
</gene>
<dbReference type="PANTHER" id="PTHR47055">
    <property type="entry name" value="DDE_TNP_1_7 DOMAIN-CONTAINING PROTEIN"/>
    <property type="match status" value="1"/>
</dbReference>
<feature type="region of interest" description="Disordered" evidence="1">
    <location>
        <begin position="533"/>
        <end position="554"/>
    </location>
</feature>
<evidence type="ECO:0000313" key="3">
    <source>
        <dbReference type="EMBL" id="KAB0805135.1"/>
    </source>
</evidence>
<accession>A0A5N4B6B1</accession>
<organism evidence="3 4">
    <name type="scientific">Photinus pyralis</name>
    <name type="common">Common eastern firefly</name>
    <name type="synonym">Lampyris pyralis</name>
    <dbReference type="NCBI Taxonomy" id="7054"/>
    <lineage>
        <taxon>Eukaryota</taxon>
        <taxon>Metazoa</taxon>
        <taxon>Ecdysozoa</taxon>
        <taxon>Arthropoda</taxon>
        <taxon>Hexapoda</taxon>
        <taxon>Insecta</taxon>
        <taxon>Pterygota</taxon>
        <taxon>Neoptera</taxon>
        <taxon>Endopterygota</taxon>
        <taxon>Coleoptera</taxon>
        <taxon>Polyphaga</taxon>
        <taxon>Elateriformia</taxon>
        <taxon>Elateroidea</taxon>
        <taxon>Lampyridae</taxon>
        <taxon>Lampyrinae</taxon>
        <taxon>Photinus</taxon>
    </lineage>
</organism>
<keyword evidence="4" id="KW-1185">Reference proteome</keyword>
<protein>
    <recommendedName>
        <fullName evidence="2">PiggyBac transposable element-derived protein domain-containing protein</fullName>
    </recommendedName>
</protein>
<proteinExistence type="predicted"/>
<dbReference type="InterPro" id="IPR029526">
    <property type="entry name" value="PGBD"/>
</dbReference>
<comment type="caution">
    <text evidence="3">The sequence shown here is derived from an EMBL/GenBank/DDBJ whole genome shotgun (WGS) entry which is preliminary data.</text>
</comment>
<dbReference type="InParanoid" id="A0A5N4B6B1"/>
<dbReference type="EMBL" id="VVIM01000001">
    <property type="protein sequence ID" value="KAB0805135.1"/>
    <property type="molecule type" value="Genomic_DNA"/>
</dbReference>
<name>A0A5N4B6B1_PHOPY</name>
<evidence type="ECO:0000313" key="4">
    <source>
        <dbReference type="Proteomes" id="UP000327044"/>
    </source>
</evidence>
<feature type="domain" description="PiggyBac transposable element-derived protein" evidence="2">
    <location>
        <begin position="140"/>
        <end position="500"/>
    </location>
</feature>
<reference evidence="3 4" key="1">
    <citation type="journal article" date="2018" name="Elife">
        <title>Firefly genomes illuminate parallel origins of bioluminescence in beetles.</title>
        <authorList>
            <person name="Fallon T.R."/>
            <person name="Lower S.E."/>
            <person name="Chang C.H."/>
            <person name="Bessho-Uehara M."/>
            <person name="Martin G.J."/>
            <person name="Bewick A.J."/>
            <person name="Behringer M."/>
            <person name="Debat H.J."/>
            <person name="Wong I."/>
            <person name="Day J.C."/>
            <person name="Suvorov A."/>
            <person name="Silva C.J."/>
            <person name="Stanger-Hall K.F."/>
            <person name="Hall D.W."/>
            <person name="Schmitz R.J."/>
            <person name="Nelson D.R."/>
            <person name="Lewis S.M."/>
            <person name="Shigenobu S."/>
            <person name="Bybee S.M."/>
            <person name="Larracuente A.M."/>
            <person name="Oba Y."/>
            <person name="Weng J.K."/>
        </authorList>
    </citation>
    <scope>NUCLEOTIDE SEQUENCE [LARGE SCALE GENOMIC DNA]</scope>
    <source>
        <strain evidence="3">1611_PpyrPB1</strain>
        <tissue evidence="3">Whole body</tissue>
    </source>
</reference>
<dbReference type="FunCoup" id="A0A5N4B6B1">
    <property type="interactions" value="50"/>
</dbReference>
<sequence>MEQVNTISASSFYGKRFATLASAEDAIANTKFPNSEIDVVIIPPEPDYQTDEEEFDEDDLVTASLPQDVPGEIEIAMEDDSDEEYNMPLSQVCTTLSKKPKISQPKWSSEPVDLKMTSANGYSIRLEKVREQLSSCNVIQIFEKLFDEQVVNLLVEQTNKYATASNNHSFQVTGEEIKIFVGVLLFSGYHKLPRARLYWCLDEDVNVPFVSNCISRNRFEEIKKYIHLADNTQIDRSDKMYKVRPLMNLLNNKFQQFGIFHECLSIDEAMVRYFGHHSAKQFIKGKPVRFGYKDWMLCSSSGYCYAFDTYCGAKPTNSEVEIPRSTLPLGSQVVIDLLKVLKEPTDHIVFFDNYFTSYDLLTTLRGNGVRATGTVRENRTKKCPILPSAQMKKKDRGNFDYRYDKENSLLFVRWHDNSVVTMATNYDGIEPMSQVKRWSSKKKEKISVPQPKLFQTYNAFMGGVDLLDQSVNGYRVAIHGKKWWWVLFTHMINVTVVNAWRLYQLAFPQDPMDLLLFQRNVTRHYLRSYNKSIQRRSTSSRPSGSLPRSLLDDPTGHFPKKLSNQLRCSVCHSRIRWACEKCNVTLCIERDCFKIFHTRK</sequence>
<evidence type="ECO:0000259" key="2">
    <source>
        <dbReference type="Pfam" id="PF13843"/>
    </source>
</evidence>
<evidence type="ECO:0000256" key="1">
    <source>
        <dbReference type="SAM" id="MobiDB-lite"/>
    </source>
</evidence>
<dbReference type="Proteomes" id="UP000327044">
    <property type="component" value="Unassembled WGS sequence"/>
</dbReference>
<dbReference type="InterPro" id="IPR052638">
    <property type="entry name" value="PiggyBac_TE-derived"/>
</dbReference>